<comment type="caution">
    <text evidence="7">The sequence shown here is derived from an EMBL/GenBank/DDBJ whole genome shotgun (WGS) entry which is preliminary data.</text>
</comment>
<dbReference type="GO" id="GO:0030416">
    <property type="term" value="P:methylamine metabolic process"/>
    <property type="evidence" value="ECO:0007669"/>
    <property type="project" value="InterPro"/>
</dbReference>
<evidence type="ECO:0000259" key="6">
    <source>
        <dbReference type="Pfam" id="PF07291"/>
    </source>
</evidence>
<dbReference type="NCBIfam" id="NF045576">
    <property type="entry name" value="BT_3928_fam"/>
    <property type="match status" value="1"/>
</dbReference>
<feature type="domain" description="Methylamine utilisation protein MauE" evidence="6">
    <location>
        <begin position="15"/>
        <end position="144"/>
    </location>
</feature>
<name>A0A2V1IS20_9BACT</name>
<gene>
    <name evidence="7" type="ORF">C5O25_07680</name>
</gene>
<accession>A0A2V1IS20</accession>
<comment type="subcellular location">
    <subcellularLocation>
        <location evidence="1">Membrane</location>
        <topology evidence="1">Multi-pass membrane protein</topology>
    </subcellularLocation>
</comment>
<feature type="transmembrane region" description="Helical" evidence="5">
    <location>
        <begin position="58"/>
        <end position="80"/>
    </location>
</feature>
<dbReference type="AlphaFoldDB" id="A0A2V1IS20"/>
<organism evidence="7 8">
    <name type="scientific">Paramuribaculum intestinale</name>
    <dbReference type="NCBI Taxonomy" id="2094151"/>
    <lineage>
        <taxon>Bacteria</taxon>
        <taxon>Pseudomonadati</taxon>
        <taxon>Bacteroidota</taxon>
        <taxon>Bacteroidia</taxon>
        <taxon>Bacteroidales</taxon>
        <taxon>Muribaculaceae</taxon>
        <taxon>Paramuribaculum</taxon>
    </lineage>
</organism>
<evidence type="ECO:0000256" key="4">
    <source>
        <dbReference type="ARBA" id="ARBA00023136"/>
    </source>
</evidence>
<dbReference type="EMBL" id="PUBV01000014">
    <property type="protein sequence ID" value="PWB07288.1"/>
    <property type="molecule type" value="Genomic_DNA"/>
</dbReference>
<evidence type="ECO:0000256" key="3">
    <source>
        <dbReference type="ARBA" id="ARBA00022989"/>
    </source>
</evidence>
<reference evidence="8" key="1">
    <citation type="submission" date="2018-02" db="EMBL/GenBank/DDBJ databases">
        <authorList>
            <person name="Clavel T."/>
            <person name="Strowig T."/>
        </authorList>
    </citation>
    <scope>NUCLEOTIDE SEQUENCE [LARGE SCALE GENOMIC DNA]</scope>
    <source>
        <strain evidence="8">DSM 100764</strain>
    </source>
</reference>
<protein>
    <submittedName>
        <fullName evidence="7">DoxX family protein</fullName>
    </submittedName>
</protein>
<evidence type="ECO:0000313" key="8">
    <source>
        <dbReference type="Proteomes" id="UP000244925"/>
    </source>
</evidence>
<dbReference type="GO" id="GO:0016020">
    <property type="term" value="C:membrane"/>
    <property type="evidence" value="ECO:0007669"/>
    <property type="project" value="UniProtKB-SubCell"/>
</dbReference>
<dbReference type="Pfam" id="PF07291">
    <property type="entry name" value="MauE"/>
    <property type="match status" value="1"/>
</dbReference>
<dbReference type="GeneID" id="93423498"/>
<keyword evidence="2 5" id="KW-0812">Transmembrane</keyword>
<dbReference type="Proteomes" id="UP000244925">
    <property type="component" value="Unassembled WGS sequence"/>
</dbReference>
<evidence type="ECO:0000256" key="5">
    <source>
        <dbReference type="SAM" id="Phobius"/>
    </source>
</evidence>
<evidence type="ECO:0000256" key="2">
    <source>
        <dbReference type="ARBA" id="ARBA00022692"/>
    </source>
</evidence>
<sequence length="421" mass="46446">MSGLKQLSPLSQAGVWALRLTVGAVFVLSGFAKADDLWGFVFKIEEYLQVWGIVQPRSLVIAAAMFIASFEFIAGVMLAAGCYRRTVVWLLTLMMGVMLPLTAYIWAADPVSDCGCFGEMLRLSNAATFFKNVALMAALVVLLIYNRRVGCLFGPYIQWLVLLVVSVYVSVVAFIGYTVQPMVDFRPFPVGTDLGGLLAEEDEAVAEFEFVYEKDGVRHAYDIGSLPDSTWTFVERRVVAGKVDNRPELVVTDHDEDVSAYVVEPEGGTLLVVIPEYDRADVSFTYLVNELADRVKNSGGSVVAIIGAGGRQAAEWTDLSMADYPVYSADPTQLKVLVRGAISLVWLRDGVIQWKRTAASIDADYVEASEADDTVLDSLALEGVARLWQITLVVLAVLAVLFMLDRSGRLLKWRRQLRRQV</sequence>
<keyword evidence="3 5" id="KW-1133">Transmembrane helix</keyword>
<feature type="transmembrane region" description="Helical" evidence="5">
    <location>
        <begin position="387"/>
        <end position="404"/>
    </location>
</feature>
<feature type="transmembrane region" description="Helical" evidence="5">
    <location>
        <begin position="126"/>
        <end position="145"/>
    </location>
</feature>
<evidence type="ECO:0000256" key="1">
    <source>
        <dbReference type="ARBA" id="ARBA00004141"/>
    </source>
</evidence>
<evidence type="ECO:0000313" key="7">
    <source>
        <dbReference type="EMBL" id="PWB07288.1"/>
    </source>
</evidence>
<feature type="transmembrane region" description="Helical" evidence="5">
    <location>
        <begin position="87"/>
        <end position="106"/>
    </location>
</feature>
<feature type="transmembrane region" description="Helical" evidence="5">
    <location>
        <begin position="157"/>
        <end position="179"/>
    </location>
</feature>
<dbReference type="InterPro" id="IPR009908">
    <property type="entry name" value="Methylamine_util_MauE"/>
</dbReference>
<keyword evidence="8" id="KW-1185">Reference proteome</keyword>
<keyword evidence="4 5" id="KW-0472">Membrane</keyword>
<dbReference type="RefSeq" id="WP_107036156.1">
    <property type="nucleotide sequence ID" value="NZ_CAOOML010000056.1"/>
</dbReference>
<proteinExistence type="predicted"/>